<dbReference type="EMBL" id="LEKV01004815">
    <property type="protein sequence ID" value="KVH92504.1"/>
    <property type="molecule type" value="Genomic_DNA"/>
</dbReference>
<keyword evidence="5 12" id="KW-0812">Transmembrane</keyword>
<keyword evidence="15" id="KW-1185">Reference proteome</keyword>
<evidence type="ECO:0000256" key="9">
    <source>
        <dbReference type="ARBA" id="ARBA00023136"/>
    </source>
</evidence>
<organism evidence="14 15">
    <name type="scientific">Cynara cardunculus var. scolymus</name>
    <name type="common">Globe artichoke</name>
    <name type="synonym">Cynara scolymus</name>
    <dbReference type="NCBI Taxonomy" id="59895"/>
    <lineage>
        <taxon>Eukaryota</taxon>
        <taxon>Viridiplantae</taxon>
        <taxon>Streptophyta</taxon>
        <taxon>Embryophyta</taxon>
        <taxon>Tracheophyta</taxon>
        <taxon>Spermatophyta</taxon>
        <taxon>Magnoliopsida</taxon>
        <taxon>eudicotyledons</taxon>
        <taxon>Gunneridae</taxon>
        <taxon>Pentapetalae</taxon>
        <taxon>asterids</taxon>
        <taxon>campanulids</taxon>
        <taxon>Asterales</taxon>
        <taxon>Asteraceae</taxon>
        <taxon>Carduoideae</taxon>
        <taxon>Cardueae</taxon>
        <taxon>Carduinae</taxon>
        <taxon>Cynara</taxon>
    </lineage>
</organism>
<dbReference type="GO" id="GO:0010417">
    <property type="term" value="P:glucuronoxylan biosynthetic process"/>
    <property type="evidence" value="ECO:0007669"/>
    <property type="project" value="TreeGrafter"/>
</dbReference>
<evidence type="ECO:0000256" key="3">
    <source>
        <dbReference type="ARBA" id="ARBA00022676"/>
    </source>
</evidence>
<dbReference type="InterPro" id="IPR005027">
    <property type="entry name" value="Glyco_trans_43"/>
</dbReference>
<evidence type="ECO:0000256" key="6">
    <source>
        <dbReference type="ARBA" id="ARBA00022968"/>
    </source>
</evidence>
<dbReference type="EC" id="2.4.-.-" evidence="12"/>
<comment type="function">
    <text evidence="12">Involved in the synthesis of glucuronoxylan hemicellulose in secondary cell walls.</text>
</comment>
<dbReference type="Gene3D" id="3.90.550.10">
    <property type="entry name" value="Spore Coat Polysaccharide Biosynthesis Protein SpsA, Chain A"/>
    <property type="match status" value="1"/>
</dbReference>
<dbReference type="GO" id="GO:0015018">
    <property type="term" value="F:galactosylgalactosylxylosylprotein 3-beta-glucuronosyltransferase activity"/>
    <property type="evidence" value="ECO:0007669"/>
    <property type="project" value="InterPro"/>
</dbReference>
<evidence type="ECO:0000256" key="13">
    <source>
        <dbReference type="SAM" id="MobiDB-lite"/>
    </source>
</evidence>
<dbReference type="FunFam" id="3.90.550.10:FF:000096">
    <property type="entry name" value="Glycosyltransferases"/>
    <property type="match status" value="1"/>
</dbReference>
<keyword evidence="11 12" id="KW-0961">Cell wall biogenesis/degradation</keyword>
<dbReference type="AlphaFoldDB" id="A0A103XKY9"/>
<dbReference type="Proteomes" id="UP000243975">
    <property type="component" value="Unassembled WGS sequence"/>
</dbReference>
<feature type="compositionally biased region" description="Basic and acidic residues" evidence="13">
    <location>
        <begin position="311"/>
        <end position="322"/>
    </location>
</feature>
<keyword evidence="7 12" id="KW-1133">Transmembrane helix</keyword>
<dbReference type="GO" id="GO:0042285">
    <property type="term" value="F:xylosyltransferase activity"/>
    <property type="evidence" value="ECO:0007669"/>
    <property type="project" value="UniProtKB-ARBA"/>
</dbReference>
<evidence type="ECO:0000256" key="10">
    <source>
        <dbReference type="ARBA" id="ARBA00023180"/>
    </source>
</evidence>
<evidence type="ECO:0000256" key="11">
    <source>
        <dbReference type="ARBA" id="ARBA00023316"/>
    </source>
</evidence>
<evidence type="ECO:0000256" key="1">
    <source>
        <dbReference type="ARBA" id="ARBA00004323"/>
    </source>
</evidence>
<evidence type="ECO:0000256" key="4">
    <source>
        <dbReference type="ARBA" id="ARBA00022679"/>
    </source>
</evidence>
<dbReference type="PANTHER" id="PTHR10896">
    <property type="entry name" value="GALACTOSYLGALACTOSYLXYLOSYLPROTEIN 3-BETA-GLUCURONOSYLTRANSFERASE BETA-1,3-GLUCURONYLTRANSFERASE"/>
    <property type="match status" value="1"/>
</dbReference>
<dbReference type="SUPFAM" id="SSF53448">
    <property type="entry name" value="Nucleotide-diphospho-sugar transferases"/>
    <property type="match status" value="1"/>
</dbReference>
<evidence type="ECO:0000256" key="5">
    <source>
        <dbReference type="ARBA" id="ARBA00022692"/>
    </source>
</evidence>
<dbReference type="PANTHER" id="PTHR10896:SF17">
    <property type="entry name" value="BETA-1,4-XYLOSYLTRANSFERASE IRX14H-RELATED"/>
    <property type="match status" value="1"/>
</dbReference>
<evidence type="ECO:0000256" key="2">
    <source>
        <dbReference type="ARBA" id="ARBA00007706"/>
    </source>
</evidence>
<feature type="compositionally biased region" description="Basic residues" evidence="13">
    <location>
        <begin position="493"/>
        <end position="511"/>
    </location>
</feature>
<feature type="region of interest" description="Disordered" evidence="13">
    <location>
        <begin position="302"/>
        <end position="332"/>
    </location>
</feature>
<dbReference type="STRING" id="59895.A0A103XKY9"/>
<proteinExistence type="inferred from homology"/>
<dbReference type="GO" id="GO:0000139">
    <property type="term" value="C:Golgi membrane"/>
    <property type="evidence" value="ECO:0007669"/>
    <property type="project" value="UniProtKB-SubCell"/>
</dbReference>
<keyword evidence="4 12" id="KW-0808">Transferase</keyword>
<gene>
    <name evidence="14" type="ORF">Ccrd_005465</name>
</gene>
<keyword evidence="8 12" id="KW-0333">Golgi apparatus</keyword>
<evidence type="ECO:0000313" key="14">
    <source>
        <dbReference type="EMBL" id="KVH92504.1"/>
    </source>
</evidence>
<dbReference type="InterPro" id="IPR029044">
    <property type="entry name" value="Nucleotide-diphossugar_trans"/>
</dbReference>
<feature type="compositionally biased region" description="Basic and acidic residues" evidence="13">
    <location>
        <begin position="512"/>
        <end position="527"/>
    </location>
</feature>
<name>A0A103XKY9_CYNCS</name>
<evidence type="ECO:0000256" key="7">
    <source>
        <dbReference type="ARBA" id="ARBA00022989"/>
    </source>
</evidence>
<comment type="caution">
    <text evidence="14">The sequence shown here is derived from an EMBL/GenBank/DDBJ whole genome shotgun (WGS) entry which is preliminary data.</text>
</comment>
<dbReference type="GO" id="GO:0009834">
    <property type="term" value="P:plant-type secondary cell wall biogenesis"/>
    <property type="evidence" value="ECO:0007669"/>
    <property type="project" value="TreeGrafter"/>
</dbReference>
<dbReference type="Gramene" id="KVH92504">
    <property type="protein sequence ID" value="KVH92504"/>
    <property type="gene ID" value="Ccrd_005465"/>
</dbReference>
<comment type="similarity">
    <text evidence="2 12">Belongs to the glycosyltransferase 43 family.</text>
</comment>
<sequence length="527" mass="59131">MKLQALQQSYANRGRSNSFRGPSALDSSVDGGTTAAVKSPASIFWLILHCFCCLISLVLGFRFSRLVFFLLFSTSSINNLYTSTTTSFGTASDIAETLSFTSSNRNLSPLVVNNTSTVATTSRVVVGRHGIRIRPWPHPDLKEVMKAHKIIEAVQREQRVQYGIKNPKTLIAITPTYVRTFQALHLTGLMHTLMNLPYDVVWIVVEAGGATNETAALLAKSKLQIKHIGFEKKIPIFWEARHKIESQMRLQALRVVREEKLDGIVMFADDSNMHSLELFDDIQKVEWIGAISVGILAHSTHSDDDPFEVQKTMDEKDDKKSESPLPVQGPACNSSDQLIGWHTFNSRVYKGKHANYIGDMAIVLPRKLEWSGFVMNSRLVWKEAEFRPDWIKDLDMVVAGDGNDDIESPLSLLKDSSMVEPLGSCGKKVMLWWLRAEARADSKFPAGWTIDPPLEVTIPAKRTPWPDAPLELPSNVGKTTIVTQDNTTEKRATKTRTPRTKRTSRGKRKRESRNADARRNSGERIEN</sequence>
<feature type="transmembrane region" description="Helical" evidence="12">
    <location>
        <begin position="43"/>
        <end position="63"/>
    </location>
</feature>
<keyword evidence="3" id="KW-0328">Glycosyltransferase</keyword>
<keyword evidence="6 12" id="KW-0735">Signal-anchor</keyword>
<comment type="subcellular location">
    <subcellularLocation>
        <location evidence="1 12">Golgi apparatus membrane</location>
        <topology evidence="1 12">Single-pass type II membrane protein</topology>
    </subcellularLocation>
</comment>
<dbReference type="Pfam" id="PF03360">
    <property type="entry name" value="Glyco_transf_43"/>
    <property type="match status" value="1"/>
</dbReference>
<keyword evidence="10" id="KW-0325">Glycoprotein</keyword>
<keyword evidence="9 12" id="KW-0472">Membrane</keyword>
<reference evidence="14 15" key="1">
    <citation type="journal article" date="2016" name="Sci. Rep.">
        <title>The genome sequence of the outbreeding globe artichoke constructed de novo incorporating a phase-aware low-pass sequencing strategy of F1 progeny.</title>
        <authorList>
            <person name="Scaglione D."/>
            <person name="Reyes-Chin-Wo S."/>
            <person name="Acquadro A."/>
            <person name="Froenicke L."/>
            <person name="Portis E."/>
            <person name="Beitel C."/>
            <person name="Tirone M."/>
            <person name="Mauro R."/>
            <person name="Lo Monaco A."/>
            <person name="Mauromicale G."/>
            <person name="Faccioli P."/>
            <person name="Cattivelli L."/>
            <person name="Rieseberg L."/>
            <person name="Michelmore R."/>
            <person name="Lanteri S."/>
        </authorList>
    </citation>
    <scope>NUCLEOTIDE SEQUENCE [LARGE SCALE GENOMIC DNA]</scope>
    <source>
        <strain evidence="14">2C</strain>
    </source>
</reference>
<accession>A0A103XKY9</accession>
<dbReference type="OMA" id="LIGWHIF"/>
<evidence type="ECO:0000256" key="12">
    <source>
        <dbReference type="RuleBase" id="RU363127"/>
    </source>
</evidence>
<evidence type="ECO:0000256" key="8">
    <source>
        <dbReference type="ARBA" id="ARBA00023034"/>
    </source>
</evidence>
<dbReference type="GO" id="GO:0071555">
    <property type="term" value="P:cell wall organization"/>
    <property type="evidence" value="ECO:0007669"/>
    <property type="project" value="UniProtKB-KW"/>
</dbReference>
<dbReference type="OrthoDB" id="675023at2759"/>
<feature type="region of interest" description="Disordered" evidence="13">
    <location>
        <begin position="465"/>
        <end position="527"/>
    </location>
</feature>
<evidence type="ECO:0000313" key="15">
    <source>
        <dbReference type="Proteomes" id="UP000243975"/>
    </source>
</evidence>
<protein>
    <recommendedName>
        <fullName evidence="12">Glycosyltransferases</fullName>
        <ecNumber evidence="12">2.4.-.-</ecNumber>
    </recommendedName>
</protein>
<feature type="compositionally biased region" description="Polar residues" evidence="13">
    <location>
        <begin position="476"/>
        <end position="486"/>
    </location>
</feature>